<name>G9QHB9_9BACI</name>
<keyword evidence="4" id="KW-1185">Reference proteome</keyword>
<protein>
    <submittedName>
        <fullName evidence="3">CRISPR-associated endoribonuclease cas6</fullName>
    </submittedName>
</protein>
<dbReference type="PANTHER" id="PTHR36984:SF3">
    <property type="entry name" value="CRISPR-ASSOCIATED ENDORIBONUCLEASE CAS6"/>
    <property type="match status" value="1"/>
</dbReference>
<reference evidence="3 4" key="1">
    <citation type="submission" date="2011-09" db="EMBL/GenBank/DDBJ databases">
        <title>The Genome Sequence of Bacillus smithii 7_3_47FAA.</title>
        <authorList>
            <consortium name="The Broad Institute Genome Sequencing Platform"/>
            <person name="Earl A."/>
            <person name="Ward D."/>
            <person name="Feldgarden M."/>
            <person name="Gevers D."/>
            <person name="Daigneault M."/>
            <person name="Strauss J."/>
            <person name="Allen-Vercoe E."/>
            <person name="Young S.K."/>
            <person name="Zeng Q."/>
            <person name="Gargeya S."/>
            <person name="Fitzgerald M."/>
            <person name="Haas B."/>
            <person name="Abouelleil A."/>
            <person name="Alvarado L."/>
            <person name="Arachchi H.M."/>
            <person name="Berlin A."/>
            <person name="Brown A."/>
            <person name="Chapman S.B."/>
            <person name="Chen Z."/>
            <person name="Dunbar C."/>
            <person name="Freedman E."/>
            <person name="Gearin G."/>
            <person name="Goldberg J."/>
            <person name="Griggs A."/>
            <person name="Gujja S."/>
            <person name="Heiman D."/>
            <person name="Howarth C."/>
            <person name="Larson L."/>
            <person name="Lui A."/>
            <person name="MacDonald P.J.P."/>
            <person name="Montmayeur A."/>
            <person name="Murphy C."/>
            <person name="Neiman D."/>
            <person name="Pearson M."/>
            <person name="Priest M."/>
            <person name="Roberts A."/>
            <person name="Saif S."/>
            <person name="Shea T."/>
            <person name="Shenoy N."/>
            <person name="Sisk P."/>
            <person name="Stolte C."/>
            <person name="Sykes S."/>
            <person name="Wortman J."/>
            <person name="Nusbaum C."/>
            <person name="Birren B."/>
        </authorList>
    </citation>
    <scope>NUCLEOTIDE SEQUENCE [LARGE SCALE GENOMIC DNA]</scope>
    <source>
        <strain evidence="3 4">7_3_47FAA</strain>
    </source>
</reference>
<evidence type="ECO:0000313" key="4">
    <source>
        <dbReference type="Proteomes" id="UP000011747"/>
    </source>
</evidence>
<dbReference type="Gene3D" id="3.30.70.1890">
    <property type="match status" value="1"/>
</dbReference>
<sequence length="238" mass="28208">MRFSVSYRLSELDKAYRMRVYSLIKEAVRSVNESYYNKLFLQSENKIKPFSFATYLHNFTLHDTAISLDGITITISSPDMEFVVHAFNGLRQMKEFFVHDQVWRQSNFQLLKEPTIISRKVVFRTCSPILVEDKNGKPLAPTDPGYEQELNYYANLQIQQFTGRDLYEPLHFTPIQMRKMVIKERNRHIDKNVYLYFTTYRGLFMLEGNPQDLQLLYQLGIGKRTTYFGLVEYECEKV</sequence>
<comment type="caution">
    <text evidence="3">The sequence shown here is derived from an EMBL/GenBank/DDBJ whole genome shotgun (WGS) entry which is preliminary data.</text>
</comment>
<organism evidence="3 4">
    <name type="scientific">Bacillus smithii 7_3_47FAA</name>
    <dbReference type="NCBI Taxonomy" id="665952"/>
    <lineage>
        <taxon>Bacteria</taxon>
        <taxon>Bacillati</taxon>
        <taxon>Bacillota</taxon>
        <taxon>Bacilli</taxon>
        <taxon>Bacillales</taxon>
        <taxon>Bacillaceae</taxon>
        <taxon>Bacillus</taxon>
    </lineage>
</organism>
<dbReference type="Gene3D" id="3.30.70.1900">
    <property type="match status" value="1"/>
</dbReference>
<dbReference type="InterPro" id="IPR010156">
    <property type="entry name" value="CRISPR-assoc_prot_Cas6"/>
</dbReference>
<dbReference type="EMBL" id="ACWF01000011">
    <property type="protein sequence ID" value="EHL79452.1"/>
    <property type="molecule type" value="Genomic_DNA"/>
</dbReference>
<accession>G9QHB9</accession>
<dbReference type="AlphaFoldDB" id="G9QHB9"/>
<evidence type="ECO:0000256" key="1">
    <source>
        <dbReference type="ARBA" id="ARBA00023118"/>
    </source>
</evidence>
<dbReference type="GeneID" id="87582793"/>
<feature type="domain" description="CRISPR associated protein Cas6 C-terminal" evidence="2">
    <location>
        <begin position="112"/>
        <end position="232"/>
    </location>
</feature>
<dbReference type="PANTHER" id="PTHR36984">
    <property type="entry name" value="CRISPR-ASSOCIATED ENDORIBONUCLEASE CAS6 1"/>
    <property type="match status" value="1"/>
</dbReference>
<dbReference type="InterPro" id="IPR045747">
    <property type="entry name" value="CRISPR-assoc_prot_Cas6_N_sf"/>
</dbReference>
<dbReference type="NCBIfam" id="TIGR01877">
    <property type="entry name" value="cas_cas6"/>
    <property type="match status" value="1"/>
</dbReference>
<evidence type="ECO:0000259" key="2">
    <source>
        <dbReference type="Pfam" id="PF01881"/>
    </source>
</evidence>
<gene>
    <name evidence="3" type="ORF">HMPREF1015_01178</name>
</gene>
<proteinExistence type="predicted"/>
<dbReference type="HOGENOM" id="CLU_090947_0_0_9"/>
<dbReference type="GO" id="GO:0016788">
    <property type="term" value="F:hydrolase activity, acting on ester bonds"/>
    <property type="evidence" value="ECO:0007669"/>
    <property type="project" value="InterPro"/>
</dbReference>
<dbReference type="Pfam" id="PF01881">
    <property type="entry name" value="Cas_Cas6_C"/>
    <property type="match status" value="1"/>
</dbReference>
<dbReference type="PATRIC" id="fig|665952.3.peg.312"/>
<dbReference type="CDD" id="cd21140">
    <property type="entry name" value="Cas6_I-like"/>
    <property type="match status" value="1"/>
</dbReference>
<dbReference type="RefSeq" id="WP_003352582.1">
    <property type="nucleotide sequence ID" value="NZ_JH414740.1"/>
</dbReference>
<dbReference type="Proteomes" id="UP000011747">
    <property type="component" value="Unassembled WGS sequence"/>
</dbReference>
<dbReference type="GO" id="GO:0051607">
    <property type="term" value="P:defense response to virus"/>
    <property type="evidence" value="ECO:0007669"/>
    <property type="project" value="UniProtKB-KW"/>
</dbReference>
<dbReference type="InterPro" id="IPR049435">
    <property type="entry name" value="Cas_Cas6_C"/>
</dbReference>
<evidence type="ECO:0000313" key="3">
    <source>
        <dbReference type="EMBL" id="EHL79452.1"/>
    </source>
</evidence>
<keyword evidence="1" id="KW-0051">Antiviral defense</keyword>